<gene>
    <name evidence="2" type="ORF">HGA02_02335</name>
</gene>
<evidence type="ECO:0000313" key="2">
    <source>
        <dbReference type="EMBL" id="NKY38400.1"/>
    </source>
</evidence>
<dbReference type="Proteomes" id="UP000777774">
    <property type="component" value="Unassembled WGS sequence"/>
</dbReference>
<accession>A0ABX1JX95</accession>
<keyword evidence="1" id="KW-0472">Membrane</keyword>
<dbReference type="RefSeq" id="WP_168677155.1">
    <property type="nucleotide sequence ID" value="NZ_JAAXOY010000022.1"/>
</dbReference>
<dbReference type="EMBL" id="JAAXOY010000022">
    <property type="protein sequence ID" value="NKY38400.1"/>
    <property type="molecule type" value="Genomic_DNA"/>
</dbReference>
<comment type="caution">
    <text evidence="2">The sequence shown here is derived from an EMBL/GenBank/DDBJ whole genome shotgun (WGS) entry which is preliminary data.</text>
</comment>
<dbReference type="InterPro" id="IPR045584">
    <property type="entry name" value="Pilin-like"/>
</dbReference>
<name>A0ABX1JX95_9CELL</name>
<dbReference type="NCBIfam" id="TIGR02532">
    <property type="entry name" value="IV_pilin_GFxxxE"/>
    <property type="match status" value="1"/>
</dbReference>
<reference evidence="2 3" key="1">
    <citation type="submission" date="2020-04" db="EMBL/GenBank/DDBJ databases">
        <title>MicrobeNet Type strains.</title>
        <authorList>
            <person name="Nicholson A.C."/>
        </authorList>
    </citation>
    <scope>NUCLEOTIDE SEQUENCE [LARGE SCALE GENOMIC DNA]</scope>
    <source>
        <strain evidence="2 3">ATCC BAA-787</strain>
    </source>
</reference>
<dbReference type="InterPro" id="IPR012902">
    <property type="entry name" value="N_methyl_site"/>
</dbReference>
<dbReference type="Pfam" id="PF07963">
    <property type="entry name" value="N_methyl"/>
    <property type="match status" value="1"/>
</dbReference>
<keyword evidence="1" id="KW-1133">Transmembrane helix</keyword>
<feature type="transmembrane region" description="Helical" evidence="1">
    <location>
        <begin position="20"/>
        <end position="41"/>
    </location>
</feature>
<proteinExistence type="predicted"/>
<evidence type="ECO:0000313" key="3">
    <source>
        <dbReference type="Proteomes" id="UP000777774"/>
    </source>
</evidence>
<organism evidence="2 3">
    <name type="scientific">Cellulomonas septica</name>
    <dbReference type="NCBI Taxonomy" id="285080"/>
    <lineage>
        <taxon>Bacteria</taxon>
        <taxon>Bacillati</taxon>
        <taxon>Actinomycetota</taxon>
        <taxon>Actinomycetes</taxon>
        <taxon>Micrococcales</taxon>
        <taxon>Cellulomonadaceae</taxon>
        <taxon>Cellulomonas</taxon>
    </lineage>
</organism>
<keyword evidence="3" id="KW-1185">Reference proteome</keyword>
<protein>
    <submittedName>
        <fullName evidence="2">Type II secretion system protein</fullName>
    </submittedName>
</protein>
<sequence>MPHLQPASAPQRVDAGFSLIELVVAMVILGTMSLAIIGVVLQSQAQSVVNRNRVAAANLAAREIDIVRDEFARSATAPMTVANAGTVVNPHNLPGQTVGAPLVVDGVSYTVRRDVAWSVVGNGQSACNGGSVVTYPTLRVTVSVTWPRMGSVKAVTSSTQLAPRKDDGVQGNAAFVAVRVSTAAGTPNPGRSVSVSSGSETRSAVTDASGCAVVQVNPAAGTGTEYTARVVDPGYVDVSRTTSPAKAVGFVQRGRLNNGVQFTYDQAATMRLRFVDPVTLAPVTDADVLGNVVTLVASEFAGSSGAWSVPITAATMDVTGLWPTTYGVYFGTTAPGGGYPTTAVQPGSTVTVDVPLPAVTP</sequence>
<keyword evidence="1" id="KW-0812">Transmembrane</keyword>
<dbReference type="PROSITE" id="PS00409">
    <property type="entry name" value="PROKAR_NTER_METHYL"/>
    <property type="match status" value="1"/>
</dbReference>
<evidence type="ECO:0000256" key="1">
    <source>
        <dbReference type="SAM" id="Phobius"/>
    </source>
</evidence>
<dbReference type="SUPFAM" id="SSF54523">
    <property type="entry name" value="Pili subunits"/>
    <property type="match status" value="1"/>
</dbReference>